<reference evidence="4 5" key="1">
    <citation type="submission" date="2016-07" db="EMBL/GenBank/DDBJ databases">
        <title>Pervasive Adenine N6-methylation of Active Genes in Fungi.</title>
        <authorList>
            <consortium name="DOE Joint Genome Institute"/>
            <person name="Mondo S.J."/>
            <person name="Dannebaum R.O."/>
            <person name="Kuo R.C."/>
            <person name="Labutti K."/>
            <person name="Haridas S."/>
            <person name="Kuo A."/>
            <person name="Salamov A."/>
            <person name="Ahrendt S.R."/>
            <person name="Lipzen A."/>
            <person name="Sullivan W."/>
            <person name="Andreopoulos W.B."/>
            <person name="Clum A."/>
            <person name="Lindquist E."/>
            <person name="Daum C."/>
            <person name="Ramamoorthy G.K."/>
            <person name="Gryganskyi A."/>
            <person name="Culley D."/>
            <person name="Magnuson J.K."/>
            <person name="James T.Y."/>
            <person name="O'Malley M.A."/>
            <person name="Stajich J.E."/>
            <person name="Spatafora J.W."/>
            <person name="Visel A."/>
            <person name="Grigoriev I.V."/>
        </authorList>
    </citation>
    <scope>NUCLEOTIDE SEQUENCE [LARGE SCALE GENOMIC DNA]</scope>
    <source>
        <strain evidence="4 5">CBS 115471</strain>
    </source>
</reference>
<evidence type="ECO:0000256" key="1">
    <source>
        <dbReference type="ARBA" id="ARBA00022478"/>
    </source>
</evidence>
<dbReference type="OrthoDB" id="510325at2759"/>
<dbReference type="Pfam" id="PF13656">
    <property type="entry name" value="RNA_pol_L_2"/>
    <property type="match status" value="1"/>
</dbReference>
<accession>A0A1Y1YFA8</accession>
<protein>
    <recommendedName>
        <fullName evidence="3">DNA-directed RNA polymerase RBP11-like dimerisation domain-containing protein</fullName>
    </recommendedName>
</protein>
<proteinExistence type="predicted"/>
<evidence type="ECO:0000259" key="3">
    <source>
        <dbReference type="Pfam" id="PF13656"/>
    </source>
</evidence>
<dbReference type="AlphaFoldDB" id="A0A1Y1YFA8"/>
<feature type="non-terminal residue" evidence="4">
    <location>
        <position position="1"/>
    </location>
</feature>
<dbReference type="GO" id="GO:0055029">
    <property type="term" value="C:nuclear DNA-directed RNA polymerase complex"/>
    <property type="evidence" value="ECO:0007669"/>
    <property type="project" value="UniProtKB-ARBA"/>
</dbReference>
<organism evidence="4 5">
    <name type="scientific">Clohesyomyces aquaticus</name>
    <dbReference type="NCBI Taxonomy" id="1231657"/>
    <lineage>
        <taxon>Eukaryota</taxon>
        <taxon>Fungi</taxon>
        <taxon>Dikarya</taxon>
        <taxon>Ascomycota</taxon>
        <taxon>Pezizomycotina</taxon>
        <taxon>Dothideomycetes</taxon>
        <taxon>Pleosporomycetidae</taxon>
        <taxon>Pleosporales</taxon>
        <taxon>Lindgomycetaceae</taxon>
        <taxon>Clohesyomyces</taxon>
    </lineage>
</organism>
<evidence type="ECO:0000313" key="5">
    <source>
        <dbReference type="Proteomes" id="UP000193144"/>
    </source>
</evidence>
<comment type="caution">
    <text evidence="4">The sequence shown here is derived from an EMBL/GenBank/DDBJ whole genome shotgun (WGS) entry which is preliminary data.</text>
</comment>
<dbReference type="STRING" id="1231657.A0A1Y1YFA8"/>
<dbReference type="Gene3D" id="3.30.1360.10">
    <property type="entry name" value="RNA polymerase, RBP11-like subunit"/>
    <property type="match status" value="1"/>
</dbReference>
<name>A0A1Y1YFA8_9PLEO</name>
<dbReference type="EMBL" id="MCFA01000260">
    <property type="protein sequence ID" value="ORX96284.1"/>
    <property type="molecule type" value="Genomic_DNA"/>
</dbReference>
<dbReference type="SUPFAM" id="SSF55257">
    <property type="entry name" value="RBP11-like subunits of RNA polymerase"/>
    <property type="match status" value="1"/>
</dbReference>
<keyword evidence="2" id="KW-0804">Transcription</keyword>
<gene>
    <name evidence="4" type="ORF">BCR34DRAFT_497865</name>
</gene>
<dbReference type="GO" id="GO:0006351">
    <property type="term" value="P:DNA-templated transcription"/>
    <property type="evidence" value="ECO:0007669"/>
    <property type="project" value="InterPro"/>
</dbReference>
<dbReference type="GO" id="GO:0046983">
    <property type="term" value="F:protein dimerization activity"/>
    <property type="evidence" value="ECO:0007669"/>
    <property type="project" value="InterPro"/>
</dbReference>
<feature type="domain" description="DNA-directed RNA polymerase RBP11-like dimerisation" evidence="3">
    <location>
        <begin position="1"/>
        <end position="35"/>
    </location>
</feature>
<keyword evidence="1" id="KW-0240">DNA-directed RNA polymerase</keyword>
<dbReference type="InterPro" id="IPR036603">
    <property type="entry name" value="RBP11-like"/>
</dbReference>
<sequence>EAKMNLRIQTYDNVNVYSVLEKGLEDLMELCDVVVDKFTMARDEFDAHHPEQKQMA</sequence>
<evidence type="ECO:0000256" key="2">
    <source>
        <dbReference type="ARBA" id="ARBA00023163"/>
    </source>
</evidence>
<dbReference type="InterPro" id="IPR009025">
    <property type="entry name" value="RBP11-like_dimer"/>
</dbReference>
<evidence type="ECO:0000313" key="4">
    <source>
        <dbReference type="EMBL" id="ORX96284.1"/>
    </source>
</evidence>
<keyword evidence="5" id="KW-1185">Reference proteome</keyword>
<dbReference type="Proteomes" id="UP000193144">
    <property type="component" value="Unassembled WGS sequence"/>
</dbReference>